<evidence type="ECO:0000313" key="8">
    <source>
        <dbReference type="EMBL" id="PVZ03969.1"/>
    </source>
</evidence>
<dbReference type="InterPro" id="IPR002716">
    <property type="entry name" value="PIN_dom"/>
</dbReference>
<gene>
    <name evidence="6" type="primary">vapC</name>
    <name evidence="8" type="ORF">C8D89_11978</name>
</gene>
<dbReference type="GO" id="GO:0090729">
    <property type="term" value="F:toxin activity"/>
    <property type="evidence" value="ECO:0007669"/>
    <property type="project" value="UniProtKB-KW"/>
</dbReference>
<dbReference type="CDD" id="cd09873">
    <property type="entry name" value="PIN_Pae0151-like"/>
    <property type="match status" value="1"/>
</dbReference>
<organism evidence="8 9">
    <name type="scientific">Actinomycetospora cinnamomea</name>
    <dbReference type="NCBI Taxonomy" id="663609"/>
    <lineage>
        <taxon>Bacteria</taxon>
        <taxon>Bacillati</taxon>
        <taxon>Actinomycetota</taxon>
        <taxon>Actinomycetes</taxon>
        <taxon>Pseudonocardiales</taxon>
        <taxon>Pseudonocardiaceae</taxon>
        <taxon>Actinomycetospora</taxon>
    </lineage>
</organism>
<keyword evidence="4 6" id="KW-0378">Hydrolase</keyword>
<proteinExistence type="inferred from homology"/>
<dbReference type="GO" id="GO:0000287">
    <property type="term" value="F:magnesium ion binding"/>
    <property type="evidence" value="ECO:0007669"/>
    <property type="project" value="UniProtKB-UniRule"/>
</dbReference>
<comment type="caution">
    <text evidence="8">The sequence shown here is derived from an EMBL/GenBank/DDBJ whole genome shotgun (WGS) entry which is preliminary data.</text>
</comment>
<dbReference type="InterPro" id="IPR022907">
    <property type="entry name" value="VapC_family"/>
</dbReference>
<evidence type="ECO:0000256" key="4">
    <source>
        <dbReference type="ARBA" id="ARBA00022801"/>
    </source>
</evidence>
<dbReference type="EC" id="3.1.-.-" evidence="6"/>
<evidence type="ECO:0000313" key="9">
    <source>
        <dbReference type="Proteomes" id="UP000245639"/>
    </source>
</evidence>
<sequence length="147" mass="15226">MTVPAQSGPGTRGPAATETVVLDASLAVDLLAGTELAAAAAARLRGTALHVPAHFFADVLSALGRLHRDGALADDQVAAAVQQLTTMPVTEHPPPALLAGSWRRRGRLRLLDALYVELAEHLDVMVLTTDRGLARAGSGRVEAVPAS</sequence>
<name>A0A2U1EVM8_9PSEU</name>
<keyword evidence="9" id="KW-1185">Reference proteome</keyword>
<dbReference type="Proteomes" id="UP000245639">
    <property type="component" value="Unassembled WGS sequence"/>
</dbReference>
<dbReference type="InterPro" id="IPR029060">
    <property type="entry name" value="PIN-like_dom_sf"/>
</dbReference>
<evidence type="ECO:0000256" key="3">
    <source>
        <dbReference type="ARBA" id="ARBA00022723"/>
    </source>
</evidence>
<feature type="binding site" evidence="6">
    <location>
        <position position="112"/>
    </location>
    <ligand>
        <name>Mg(2+)</name>
        <dbReference type="ChEBI" id="CHEBI:18420"/>
    </ligand>
</feature>
<protein>
    <recommendedName>
        <fullName evidence="6">Ribonuclease VapC</fullName>
        <shortName evidence="6">RNase VapC</shortName>
        <ecNumber evidence="6">3.1.-.-</ecNumber>
    </recommendedName>
    <alternativeName>
        <fullName evidence="6">Toxin VapC</fullName>
    </alternativeName>
</protein>
<dbReference type="InterPro" id="IPR044153">
    <property type="entry name" value="PIN_Pae0151-like"/>
</dbReference>
<dbReference type="RefSeq" id="WP_243418351.1">
    <property type="nucleotide sequence ID" value="NZ_QEKW01000019.1"/>
</dbReference>
<comment type="function">
    <text evidence="6">Toxic component of a toxin-antitoxin (TA) system. An RNase.</text>
</comment>
<dbReference type="PANTHER" id="PTHR35901">
    <property type="entry name" value="RIBONUCLEASE VAPC3"/>
    <property type="match status" value="1"/>
</dbReference>
<reference evidence="8 9" key="1">
    <citation type="submission" date="2018-04" db="EMBL/GenBank/DDBJ databases">
        <title>Genomic Encyclopedia of Type Strains, Phase IV (KMG-IV): sequencing the most valuable type-strain genomes for metagenomic binning, comparative biology and taxonomic classification.</title>
        <authorList>
            <person name="Goeker M."/>
        </authorList>
    </citation>
    <scope>NUCLEOTIDE SEQUENCE [LARGE SCALE GENOMIC DNA]</scope>
    <source>
        <strain evidence="8 9">DSM 45771</strain>
    </source>
</reference>
<feature type="binding site" evidence="6">
    <location>
        <position position="23"/>
    </location>
    <ligand>
        <name>Mg(2+)</name>
        <dbReference type="ChEBI" id="CHEBI:18420"/>
    </ligand>
</feature>
<comment type="similarity">
    <text evidence="6">Belongs to the PINc/VapC protein family.</text>
</comment>
<dbReference type="InterPro" id="IPR051619">
    <property type="entry name" value="TypeII_TA_RNase_PINc/VapC"/>
</dbReference>
<evidence type="ECO:0000256" key="2">
    <source>
        <dbReference type="ARBA" id="ARBA00022722"/>
    </source>
</evidence>
<dbReference type="GO" id="GO:0004540">
    <property type="term" value="F:RNA nuclease activity"/>
    <property type="evidence" value="ECO:0007669"/>
    <property type="project" value="InterPro"/>
</dbReference>
<evidence type="ECO:0000259" key="7">
    <source>
        <dbReference type="Pfam" id="PF01850"/>
    </source>
</evidence>
<feature type="domain" description="PIN" evidence="7">
    <location>
        <begin position="20"/>
        <end position="137"/>
    </location>
</feature>
<keyword evidence="5 6" id="KW-0460">Magnesium</keyword>
<evidence type="ECO:0000256" key="1">
    <source>
        <dbReference type="ARBA" id="ARBA00022649"/>
    </source>
</evidence>
<dbReference type="Gene3D" id="3.40.50.1010">
    <property type="entry name" value="5'-nuclease"/>
    <property type="match status" value="1"/>
</dbReference>
<dbReference type="SUPFAM" id="SSF88723">
    <property type="entry name" value="PIN domain-like"/>
    <property type="match status" value="1"/>
</dbReference>
<dbReference type="EMBL" id="QEKW01000019">
    <property type="protein sequence ID" value="PVZ03969.1"/>
    <property type="molecule type" value="Genomic_DNA"/>
</dbReference>
<dbReference type="PANTHER" id="PTHR35901:SF1">
    <property type="entry name" value="EXONUCLEASE VAPC9"/>
    <property type="match status" value="1"/>
</dbReference>
<dbReference type="GO" id="GO:0016787">
    <property type="term" value="F:hydrolase activity"/>
    <property type="evidence" value="ECO:0007669"/>
    <property type="project" value="UniProtKB-KW"/>
</dbReference>
<accession>A0A2U1EVM8</accession>
<evidence type="ECO:0000256" key="6">
    <source>
        <dbReference type="HAMAP-Rule" id="MF_00265"/>
    </source>
</evidence>
<keyword evidence="1 6" id="KW-1277">Toxin-antitoxin system</keyword>
<keyword evidence="2 6" id="KW-0540">Nuclease</keyword>
<comment type="cofactor">
    <cofactor evidence="6">
        <name>Mg(2+)</name>
        <dbReference type="ChEBI" id="CHEBI:18420"/>
    </cofactor>
</comment>
<dbReference type="HAMAP" id="MF_00265">
    <property type="entry name" value="VapC_Nob1"/>
    <property type="match status" value="1"/>
</dbReference>
<dbReference type="AlphaFoldDB" id="A0A2U1EVM8"/>
<keyword evidence="6" id="KW-0800">Toxin</keyword>
<dbReference type="Pfam" id="PF01850">
    <property type="entry name" value="PIN"/>
    <property type="match status" value="1"/>
</dbReference>
<keyword evidence="3 6" id="KW-0479">Metal-binding</keyword>
<evidence type="ECO:0000256" key="5">
    <source>
        <dbReference type="ARBA" id="ARBA00022842"/>
    </source>
</evidence>